<dbReference type="EMBL" id="JABEQI010000002">
    <property type="protein sequence ID" value="MBB2185914.1"/>
    <property type="molecule type" value="Genomic_DNA"/>
</dbReference>
<reference evidence="3 4" key="1">
    <citation type="submission" date="2018-07" db="EMBL/GenBank/DDBJ databases">
        <title>Genomic Encyclopedia of Type Strains, Phase IV (KMG-IV): sequencing the most valuable type-strain genomes for metagenomic binning, comparative biology and taxonomic classification.</title>
        <authorList>
            <person name="Goeker M."/>
        </authorList>
    </citation>
    <scope>NUCLEOTIDE SEQUENCE [LARGE SCALE GENOMIC DNA]</scope>
    <source>
        <strain evidence="3 4">DSM 5603</strain>
    </source>
</reference>
<evidence type="ECO:0000313" key="4">
    <source>
        <dbReference type="Proteomes" id="UP000254958"/>
    </source>
</evidence>
<proteinExistence type="predicted"/>
<dbReference type="RefSeq" id="WP_114726558.1">
    <property type="nucleotide sequence ID" value="NZ_BJMI01000009.1"/>
</dbReference>
<dbReference type="Proteomes" id="UP000254958">
    <property type="component" value="Unassembled WGS sequence"/>
</dbReference>
<comment type="caution">
    <text evidence="3">The sequence shown here is derived from an EMBL/GenBank/DDBJ whole genome shotgun (WGS) entry which is preliminary data.</text>
</comment>
<name>A0A370G944_GLULI</name>
<keyword evidence="4" id="KW-1185">Reference proteome</keyword>
<evidence type="ECO:0000313" key="3">
    <source>
        <dbReference type="EMBL" id="RDI39730.1"/>
    </source>
</evidence>
<sequence>MIRPPRHTRLLAPLAAAMALAHAPAALSAPRHQPSGTTESGDPVILAQQPGGALDQTARTLNQSDLAAAVKKGDTPVVLVGSAPLSTHAGDTALFVQLQSANLCGSAGCATSVYLRRERKDWVKVLDSVSGPIALSHRSHGGMRDLIVDSTDRWVWNGTTYHDTMPAAPDAGLRQSIERFQARHHEQTPQQ</sequence>
<keyword evidence="1" id="KW-0732">Signal</keyword>
<feature type="chain" id="PRO_5044585333" description="Lipoprotein" evidence="1">
    <location>
        <begin position="29"/>
        <end position="191"/>
    </location>
</feature>
<dbReference type="AlphaFoldDB" id="A0A370G944"/>
<dbReference type="OrthoDB" id="7271479at2"/>
<protein>
    <recommendedName>
        <fullName evidence="6">Lipoprotein</fullName>
    </recommendedName>
</protein>
<gene>
    <name evidence="3" type="ORF">C7453_102526</name>
    <name evidence="2" type="ORF">HLH32_05880</name>
</gene>
<accession>A0A370G944</accession>
<evidence type="ECO:0008006" key="6">
    <source>
        <dbReference type="Google" id="ProtNLM"/>
    </source>
</evidence>
<evidence type="ECO:0000256" key="1">
    <source>
        <dbReference type="SAM" id="SignalP"/>
    </source>
</evidence>
<dbReference type="EMBL" id="QQAW01000002">
    <property type="protein sequence ID" value="RDI39730.1"/>
    <property type="molecule type" value="Genomic_DNA"/>
</dbReference>
<evidence type="ECO:0000313" key="5">
    <source>
        <dbReference type="Proteomes" id="UP000562982"/>
    </source>
</evidence>
<organism evidence="3 4">
    <name type="scientific">Gluconacetobacter liquefaciens</name>
    <name type="common">Acetobacter liquefaciens</name>
    <dbReference type="NCBI Taxonomy" id="89584"/>
    <lineage>
        <taxon>Bacteria</taxon>
        <taxon>Pseudomonadati</taxon>
        <taxon>Pseudomonadota</taxon>
        <taxon>Alphaproteobacteria</taxon>
        <taxon>Acetobacterales</taxon>
        <taxon>Acetobacteraceae</taxon>
        <taxon>Gluconacetobacter</taxon>
    </lineage>
</organism>
<dbReference type="Proteomes" id="UP000562982">
    <property type="component" value="Unassembled WGS sequence"/>
</dbReference>
<reference evidence="2 5" key="2">
    <citation type="submission" date="2020-04" db="EMBL/GenBank/DDBJ databases">
        <title>Description of novel Gluconacetobacter.</title>
        <authorList>
            <person name="Sombolestani A."/>
        </authorList>
    </citation>
    <scope>NUCLEOTIDE SEQUENCE [LARGE SCALE GENOMIC DNA]</scope>
    <source>
        <strain evidence="2 5">LMG 1382</strain>
    </source>
</reference>
<evidence type="ECO:0000313" key="2">
    <source>
        <dbReference type="EMBL" id="MBB2185914.1"/>
    </source>
</evidence>
<feature type="signal peptide" evidence="1">
    <location>
        <begin position="1"/>
        <end position="28"/>
    </location>
</feature>